<dbReference type="InterPro" id="IPR036220">
    <property type="entry name" value="UDP-Glc/GDP-Man_DH_C_sf"/>
</dbReference>
<evidence type="ECO:0000256" key="8">
    <source>
        <dbReference type="PIRNR" id="PIRNR000124"/>
    </source>
</evidence>
<dbReference type="PIRSF" id="PIRSF000124">
    <property type="entry name" value="UDPglc_GDPman_dh"/>
    <property type="match status" value="1"/>
</dbReference>
<dbReference type="PANTHER" id="PTHR43750:SF3">
    <property type="entry name" value="UDP-GLUCOSE 6-DEHYDROGENASE TUAD"/>
    <property type="match status" value="1"/>
</dbReference>
<sequence length="443" mass="49109">MKLSIIGTGYVGLTTGTCFSEVGHEVVCVDNNREKVEALLRGEIPIYEPELEELVTKNVNAGRLRFTTSIREGVENSDIIFIAVPTPPQPDGSVDLSFIEKVSHEIALCLTPELGYRIIVDKSTVPVCTGSKVMQTIKRYAPAGVDFDIVSNPEFLREGCAVQDLLNPDRIVIGADSQRAMDMMKRVYQMFHAPIVETDLSSAELIKHAANSFLALKISYINAVSAICERSGGDVELVARGIGMDKRISPHFLAAGLGYGGSCFPKDVKAFIHISDDLGVPFTLLKEVERINQTQLDRFMNRLREKLWILRDKRIAVWGLAFKENTDDVRESVAVNLCRRLCEEKAIVSAFDPKANETAARVLGDAPVTICDDMYECARGAEVLIIATEWKEFANADLVKLKELMHLPIIFDGRNLLHPANAVHAGFEYHSIGRASVYPEKKQ</sequence>
<dbReference type="Proteomes" id="UP000176204">
    <property type="component" value="Chromosome I"/>
</dbReference>
<protein>
    <recommendedName>
        <fullName evidence="4 8">UDP-glucose 6-dehydrogenase</fullName>
        <ecNumber evidence="3 8">1.1.1.22</ecNumber>
    </recommendedName>
</protein>
<feature type="binding site" evidence="11">
    <location>
        <position position="266"/>
    </location>
    <ligand>
        <name>NAD(+)</name>
        <dbReference type="ChEBI" id="CHEBI:57540"/>
    </ligand>
</feature>
<dbReference type="InterPro" id="IPR028357">
    <property type="entry name" value="UDPglc_DH_bac"/>
</dbReference>
<dbReference type="PIRSF" id="PIRSF500134">
    <property type="entry name" value="UDPglc_DH_bac"/>
    <property type="match status" value="1"/>
</dbReference>
<feature type="binding site" evidence="11">
    <location>
        <position position="158"/>
    </location>
    <ligand>
        <name>NAD(+)</name>
        <dbReference type="ChEBI" id="CHEBI:57540"/>
    </ligand>
</feature>
<dbReference type="PATRIC" id="fig|1679444.3.peg.2516"/>
<dbReference type="GO" id="GO:0000271">
    <property type="term" value="P:polysaccharide biosynthetic process"/>
    <property type="evidence" value="ECO:0007669"/>
    <property type="project" value="InterPro"/>
</dbReference>
<dbReference type="RefSeq" id="WP_067774425.1">
    <property type="nucleotide sequence ID" value="NZ_LIGX01000018.1"/>
</dbReference>
<feature type="binding site" evidence="11">
    <location>
        <position position="86"/>
    </location>
    <ligand>
        <name>NAD(+)</name>
        <dbReference type="ChEBI" id="CHEBI:57540"/>
    </ligand>
</feature>
<evidence type="ECO:0000256" key="5">
    <source>
        <dbReference type="ARBA" id="ARBA00023002"/>
    </source>
</evidence>
<dbReference type="GO" id="GO:0003979">
    <property type="term" value="F:UDP-glucose 6-dehydrogenase activity"/>
    <property type="evidence" value="ECO:0007669"/>
    <property type="project" value="UniProtKB-EC"/>
</dbReference>
<keyword evidence="6 8" id="KW-0520">NAD</keyword>
<dbReference type="InterPro" id="IPR017476">
    <property type="entry name" value="UDP-Glc/GDP-Man"/>
</dbReference>
<dbReference type="SUPFAM" id="SSF48179">
    <property type="entry name" value="6-phosphogluconate dehydrogenase C-terminal domain-like"/>
    <property type="match status" value="1"/>
</dbReference>
<keyword evidence="5 8" id="KW-0560">Oxidoreductase</keyword>
<feature type="active site" description="Nucleophile" evidence="9">
    <location>
        <position position="263"/>
    </location>
</feature>
<dbReference type="Gene3D" id="1.20.5.100">
    <property type="entry name" value="Cytochrome c1, transmembrane anchor, C-terminal"/>
    <property type="match status" value="1"/>
</dbReference>
<dbReference type="AlphaFoldDB" id="A0A1C7PD96"/>
<dbReference type="GO" id="GO:0006065">
    <property type="term" value="P:UDP-glucuronate biosynthetic process"/>
    <property type="evidence" value="ECO:0007669"/>
    <property type="project" value="UniProtKB-UniPathway"/>
</dbReference>
<feature type="binding site" evidence="11">
    <location>
        <position position="124"/>
    </location>
    <ligand>
        <name>NAD(+)</name>
        <dbReference type="ChEBI" id="CHEBI:57540"/>
    </ligand>
</feature>
<feature type="domain" description="UDP-glucose/GDP-mannose dehydrogenase C-terminal" evidence="12">
    <location>
        <begin position="316"/>
        <end position="419"/>
    </location>
</feature>
<evidence type="ECO:0000313" key="14">
    <source>
        <dbReference type="Proteomes" id="UP000176204"/>
    </source>
</evidence>
<dbReference type="GO" id="GO:0051287">
    <property type="term" value="F:NAD binding"/>
    <property type="evidence" value="ECO:0007669"/>
    <property type="project" value="InterPro"/>
</dbReference>
<dbReference type="EC" id="1.1.1.22" evidence="3 8"/>
<evidence type="ECO:0000256" key="7">
    <source>
        <dbReference type="ARBA" id="ARBA00047473"/>
    </source>
</evidence>
<accession>A0A1C7PD96</accession>
<dbReference type="Pfam" id="PF00984">
    <property type="entry name" value="UDPG_MGDP_dh"/>
    <property type="match status" value="1"/>
</dbReference>
<evidence type="ECO:0000259" key="12">
    <source>
        <dbReference type="SMART" id="SM00984"/>
    </source>
</evidence>
<dbReference type="Pfam" id="PF03721">
    <property type="entry name" value="UDPG_MGDP_dh_N"/>
    <property type="match status" value="1"/>
</dbReference>
<feature type="binding site" evidence="10">
    <location>
        <position position="207"/>
    </location>
    <ligand>
        <name>substrate</name>
    </ligand>
</feature>
<dbReference type="OrthoDB" id="9803238at2"/>
<evidence type="ECO:0000256" key="2">
    <source>
        <dbReference type="ARBA" id="ARBA00006601"/>
    </source>
</evidence>
<dbReference type="STRING" id="1679444.PYTT_1596"/>
<evidence type="ECO:0000256" key="1">
    <source>
        <dbReference type="ARBA" id="ARBA00004701"/>
    </source>
</evidence>
<evidence type="ECO:0000256" key="10">
    <source>
        <dbReference type="PIRSR" id="PIRSR500134-2"/>
    </source>
</evidence>
<dbReference type="InterPro" id="IPR036291">
    <property type="entry name" value="NAD(P)-bd_dom_sf"/>
</dbReference>
<dbReference type="UniPathway" id="UPA00038">
    <property type="reaction ID" value="UER00491"/>
</dbReference>
<dbReference type="Gene3D" id="3.40.50.720">
    <property type="entry name" value="NAD(P)-binding Rossmann-like Domain"/>
    <property type="match status" value="2"/>
</dbReference>
<feature type="binding site" evidence="11">
    <location>
        <position position="30"/>
    </location>
    <ligand>
        <name>NAD(+)</name>
        <dbReference type="ChEBI" id="CHEBI:57540"/>
    </ligand>
</feature>
<comment type="catalytic activity">
    <reaction evidence="7 8">
        <text>UDP-alpha-D-glucose + 2 NAD(+) + H2O = UDP-alpha-D-glucuronate + 2 NADH + 3 H(+)</text>
        <dbReference type="Rhea" id="RHEA:23596"/>
        <dbReference type="ChEBI" id="CHEBI:15377"/>
        <dbReference type="ChEBI" id="CHEBI:15378"/>
        <dbReference type="ChEBI" id="CHEBI:57540"/>
        <dbReference type="ChEBI" id="CHEBI:57945"/>
        <dbReference type="ChEBI" id="CHEBI:58052"/>
        <dbReference type="ChEBI" id="CHEBI:58885"/>
        <dbReference type="EC" id="1.1.1.22"/>
    </reaction>
</comment>
<reference evidence="14" key="1">
    <citation type="submission" date="2016-09" db="EMBL/GenBank/DDBJ databases">
        <authorList>
            <person name="Koehorst J."/>
        </authorList>
    </citation>
    <scope>NUCLEOTIDE SEQUENCE [LARGE SCALE GENOMIC DNA]</scope>
</reference>
<dbReference type="InterPro" id="IPR014026">
    <property type="entry name" value="UDP-Glc/GDP-Man_DH_dimer"/>
</dbReference>
<evidence type="ECO:0000256" key="4">
    <source>
        <dbReference type="ARBA" id="ARBA00015132"/>
    </source>
</evidence>
<dbReference type="EMBL" id="LT629973">
    <property type="protein sequence ID" value="SEH90611.1"/>
    <property type="molecule type" value="Genomic_DNA"/>
</dbReference>
<dbReference type="InterPro" id="IPR008927">
    <property type="entry name" value="6-PGluconate_DH-like_C_sf"/>
</dbReference>
<evidence type="ECO:0000256" key="6">
    <source>
        <dbReference type="ARBA" id="ARBA00023027"/>
    </source>
</evidence>
<dbReference type="NCBIfam" id="TIGR03026">
    <property type="entry name" value="NDP-sugDHase"/>
    <property type="match status" value="1"/>
</dbReference>
<evidence type="ECO:0000256" key="9">
    <source>
        <dbReference type="PIRSR" id="PIRSR500134-1"/>
    </source>
</evidence>
<dbReference type="InterPro" id="IPR014027">
    <property type="entry name" value="UDP-Glc/GDP-Man_DH_C"/>
</dbReference>
<feature type="binding site" evidence="11">
    <location>
        <position position="35"/>
    </location>
    <ligand>
        <name>NAD(+)</name>
        <dbReference type="ChEBI" id="CHEBI:57540"/>
    </ligand>
</feature>
<comment type="similarity">
    <text evidence="2 8">Belongs to the UDP-glucose/GDP-mannose dehydrogenase family.</text>
</comment>
<keyword evidence="14" id="KW-1185">Reference proteome</keyword>
<gene>
    <name evidence="13" type="ORF">PYTT_1596</name>
</gene>
<evidence type="ECO:0000256" key="11">
    <source>
        <dbReference type="PIRSR" id="PIRSR500134-3"/>
    </source>
</evidence>
<evidence type="ECO:0000256" key="3">
    <source>
        <dbReference type="ARBA" id="ARBA00012954"/>
    </source>
</evidence>
<comment type="pathway">
    <text evidence="1">Nucleotide-sugar biosynthesis; UDP-alpha-D-glucuronate biosynthesis; UDP-alpha-D-glucuronate from UDP-alpha-D-glucose: step 1/1.</text>
</comment>
<dbReference type="SMART" id="SM00984">
    <property type="entry name" value="UDPG_MGDP_dh_C"/>
    <property type="match status" value="1"/>
</dbReference>
<feature type="binding site" evidence="10">
    <location>
        <position position="323"/>
    </location>
    <ligand>
        <name>substrate</name>
    </ligand>
</feature>
<dbReference type="InterPro" id="IPR001732">
    <property type="entry name" value="UDP-Glc/GDP-Man_DH_N"/>
</dbReference>
<feature type="binding site" evidence="10">
    <location>
        <begin position="252"/>
        <end position="256"/>
    </location>
    <ligand>
        <name>substrate</name>
    </ligand>
</feature>
<evidence type="ECO:0000313" key="13">
    <source>
        <dbReference type="EMBL" id="SEH90611.1"/>
    </source>
</evidence>
<feature type="binding site" evidence="11">
    <location>
        <position position="330"/>
    </location>
    <ligand>
        <name>NAD(+)</name>
        <dbReference type="ChEBI" id="CHEBI:57540"/>
    </ligand>
</feature>
<dbReference type="KEGG" id="agl:PYTT_1596"/>
<dbReference type="SUPFAM" id="SSF52413">
    <property type="entry name" value="UDP-glucose/GDP-mannose dehydrogenase C-terminal domain"/>
    <property type="match status" value="1"/>
</dbReference>
<dbReference type="PANTHER" id="PTHR43750">
    <property type="entry name" value="UDP-GLUCOSE 6-DEHYDROGENASE TUAD"/>
    <property type="match status" value="1"/>
</dbReference>
<dbReference type="SUPFAM" id="SSF51735">
    <property type="entry name" value="NAD(P)-binding Rossmann-fold domains"/>
    <property type="match status" value="1"/>
</dbReference>
<dbReference type="Pfam" id="PF03720">
    <property type="entry name" value="UDPG_MGDP_dh_C"/>
    <property type="match status" value="1"/>
</dbReference>
<feature type="binding site" evidence="10">
    <location>
        <position position="260"/>
    </location>
    <ligand>
        <name>substrate</name>
    </ligand>
</feature>
<organism evidence="13 14">
    <name type="scientific">Akkermansia glycaniphila</name>
    <dbReference type="NCBI Taxonomy" id="1679444"/>
    <lineage>
        <taxon>Bacteria</taxon>
        <taxon>Pseudomonadati</taxon>
        <taxon>Verrucomicrobiota</taxon>
        <taxon>Verrucomicrobiia</taxon>
        <taxon>Verrucomicrobiales</taxon>
        <taxon>Akkermansiaceae</taxon>
        <taxon>Akkermansia</taxon>
    </lineage>
</organism>
<name>A0A1C7PD96_9BACT</name>
<feature type="binding site" evidence="10">
    <location>
        <begin position="155"/>
        <end position="158"/>
    </location>
    <ligand>
        <name>substrate</name>
    </ligand>
</feature>
<proteinExistence type="inferred from homology"/>